<proteinExistence type="predicted"/>
<comment type="caution">
    <text evidence="2">The sequence shown here is derived from an EMBL/GenBank/DDBJ whole genome shotgun (WGS) entry which is preliminary data.</text>
</comment>
<protein>
    <recommendedName>
        <fullName evidence="1">Dynein heavy chain AAA lid domain-containing protein</fullName>
    </recommendedName>
</protein>
<dbReference type="PANTHER" id="PTHR46961">
    <property type="entry name" value="DYNEIN HEAVY CHAIN 1, AXONEMAL-LIKE PROTEIN"/>
    <property type="match status" value="1"/>
</dbReference>
<dbReference type="InterPro" id="IPR041658">
    <property type="entry name" value="AAA_lid_11"/>
</dbReference>
<dbReference type="InterPro" id="IPR026983">
    <property type="entry name" value="DHC"/>
</dbReference>
<evidence type="ECO:0000313" key="7">
    <source>
        <dbReference type="EMBL" id="CAF4660279.1"/>
    </source>
</evidence>
<dbReference type="GO" id="GO:0045505">
    <property type="term" value="F:dynein intermediate chain binding"/>
    <property type="evidence" value="ECO:0007669"/>
    <property type="project" value="InterPro"/>
</dbReference>
<dbReference type="Proteomes" id="UP000663865">
    <property type="component" value="Unassembled WGS sequence"/>
</dbReference>
<dbReference type="EMBL" id="CAJNYV010001403">
    <property type="protein sequence ID" value="CAF3419763.1"/>
    <property type="molecule type" value="Genomic_DNA"/>
</dbReference>
<dbReference type="GO" id="GO:0030286">
    <property type="term" value="C:dynein complex"/>
    <property type="evidence" value="ECO:0007669"/>
    <property type="project" value="InterPro"/>
</dbReference>
<evidence type="ECO:0000313" key="5">
    <source>
        <dbReference type="EMBL" id="CAF3761531.1"/>
    </source>
</evidence>
<accession>A0A817LUF5</accession>
<evidence type="ECO:0000313" key="8">
    <source>
        <dbReference type="EMBL" id="CAF4866423.1"/>
    </source>
</evidence>
<feature type="domain" description="Dynein heavy chain AAA lid" evidence="1">
    <location>
        <begin position="1"/>
        <end position="74"/>
    </location>
</feature>
<evidence type="ECO:0000313" key="11">
    <source>
        <dbReference type="Proteomes" id="UP000663873"/>
    </source>
</evidence>
<dbReference type="EMBL" id="CAJNYT010005613">
    <property type="protein sequence ID" value="CAF3761531.1"/>
    <property type="molecule type" value="Genomic_DNA"/>
</dbReference>
<dbReference type="Pfam" id="PF18198">
    <property type="entry name" value="AAA_lid_11"/>
    <property type="match status" value="1"/>
</dbReference>
<dbReference type="Proteomes" id="UP000663873">
    <property type="component" value="Unassembled WGS sequence"/>
</dbReference>
<dbReference type="Proteomes" id="UP000663848">
    <property type="component" value="Unassembled WGS sequence"/>
</dbReference>
<dbReference type="EMBL" id="CAJNYU010003697">
    <property type="protein sequence ID" value="CAF3693545.1"/>
    <property type="molecule type" value="Genomic_DNA"/>
</dbReference>
<keyword evidence="11" id="KW-1185">Reference proteome</keyword>
<dbReference type="Gene3D" id="1.10.8.720">
    <property type="entry name" value="Region D6 of dynein motor"/>
    <property type="match status" value="1"/>
</dbReference>
<evidence type="ECO:0000313" key="4">
    <source>
        <dbReference type="EMBL" id="CAF3693545.1"/>
    </source>
</evidence>
<evidence type="ECO:0000313" key="3">
    <source>
        <dbReference type="EMBL" id="CAF3419763.1"/>
    </source>
</evidence>
<sequence length="123" mass="14033">MISEVQYGGRVTDDVDKHLLKTYVKSWFHGEILEPAFEFEDKPSRISGMTRIEDVFDYIDTIPNDDSEKAFRLSRLANDGYQEGTTRKVLHIILSIQPKEAPGGTGETREVVTCRLVIETLEK</sequence>
<dbReference type="InterPro" id="IPR042219">
    <property type="entry name" value="AAA_lid_11_sf"/>
</dbReference>
<dbReference type="AlphaFoldDB" id="A0A817LUF5"/>
<evidence type="ECO:0000313" key="2">
    <source>
        <dbReference type="EMBL" id="CAF3057316.1"/>
    </source>
</evidence>
<dbReference type="EMBL" id="CAJOBQ010005670">
    <property type="protein sequence ID" value="CAF4660279.1"/>
    <property type="molecule type" value="Genomic_DNA"/>
</dbReference>
<dbReference type="OrthoDB" id="10056840at2759"/>
<dbReference type="GO" id="GO:0051959">
    <property type="term" value="F:dynein light intermediate chain binding"/>
    <property type="evidence" value="ECO:0007669"/>
    <property type="project" value="InterPro"/>
</dbReference>
<dbReference type="EMBL" id="CAJOBS010003801">
    <property type="protein sequence ID" value="CAF4866423.1"/>
    <property type="molecule type" value="Genomic_DNA"/>
</dbReference>
<dbReference type="EMBL" id="CAJOBP010003335">
    <property type="protein sequence ID" value="CAF4400413.1"/>
    <property type="molecule type" value="Genomic_DNA"/>
</dbReference>
<evidence type="ECO:0000313" key="10">
    <source>
        <dbReference type="Proteomes" id="UP000663825"/>
    </source>
</evidence>
<evidence type="ECO:0000259" key="1">
    <source>
        <dbReference type="Pfam" id="PF18198"/>
    </source>
</evidence>
<dbReference type="EMBL" id="CAJNXB010000465">
    <property type="protein sequence ID" value="CAF3057316.1"/>
    <property type="molecule type" value="Genomic_DNA"/>
</dbReference>
<dbReference type="EMBL" id="CAJOBR010007924">
    <property type="protein sequence ID" value="CAF4871195.1"/>
    <property type="molecule type" value="Genomic_DNA"/>
</dbReference>
<dbReference type="Proteomes" id="UP000663869">
    <property type="component" value="Unassembled WGS sequence"/>
</dbReference>
<dbReference type="Proteomes" id="UP000663862">
    <property type="component" value="Unassembled WGS sequence"/>
</dbReference>
<name>A0A817LUF5_9BILA</name>
<evidence type="ECO:0000313" key="6">
    <source>
        <dbReference type="EMBL" id="CAF4400413.1"/>
    </source>
</evidence>
<organism evidence="2 10">
    <name type="scientific">Rotaria socialis</name>
    <dbReference type="NCBI Taxonomy" id="392032"/>
    <lineage>
        <taxon>Eukaryota</taxon>
        <taxon>Metazoa</taxon>
        <taxon>Spiralia</taxon>
        <taxon>Gnathifera</taxon>
        <taxon>Rotifera</taxon>
        <taxon>Eurotatoria</taxon>
        <taxon>Bdelloidea</taxon>
        <taxon>Philodinida</taxon>
        <taxon>Philodinidae</taxon>
        <taxon>Rotaria</taxon>
    </lineage>
</organism>
<evidence type="ECO:0000313" key="9">
    <source>
        <dbReference type="EMBL" id="CAF4871195.1"/>
    </source>
</evidence>
<dbReference type="GO" id="GO:0007018">
    <property type="term" value="P:microtubule-based movement"/>
    <property type="evidence" value="ECO:0007669"/>
    <property type="project" value="InterPro"/>
</dbReference>
<reference evidence="2" key="1">
    <citation type="submission" date="2021-02" db="EMBL/GenBank/DDBJ databases">
        <authorList>
            <person name="Nowell W R."/>
        </authorList>
    </citation>
    <scope>NUCLEOTIDE SEQUENCE</scope>
</reference>
<dbReference type="Proteomes" id="UP000663872">
    <property type="component" value="Unassembled WGS sequence"/>
</dbReference>
<dbReference type="Proteomes" id="UP000663825">
    <property type="component" value="Unassembled WGS sequence"/>
</dbReference>
<dbReference type="Proteomes" id="UP000663838">
    <property type="component" value="Unassembled WGS sequence"/>
</dbReference>
<gene>
    <name evidence="4" type="ORF">FME351_LOCUS27221</name>
    <name evidence="5" type="ORF">GRG538_LOCUS31977</name>
    <name evidence="3" type="ORF">KIK155_LOCUS9828</name>
    <name evidence="9" type="ORF">QYT958_LOCUS28656</name>
    <name evidence="2" type="ORF">TIS948_LOCUS4363</name>
    <name evidence="8" type="ORF">TOA249_LOCUS28130</name>
    <name evidence="7" type="ORF">TSG867_LOCUS31308</name>
    <name evidence="6" type="ORF">UJA718_LOCUS19072</name>
</gene>